<evidence type="ECO:0000313" key="3">
    <source>
        <dbReference type="Proteomes" id="UP001153076"/>
    </source>
</evidence>
<evidence type="ECO:0000313" key="2">
    <source>
        <dbReference type="EMBL" id="KAJ8426128.1"/>
    </source>
</evidence>
<feature type="region of interest" description="Disordered" evidence="1">
    <location>
        <begin position="1"/>
        <end position="52"/>
    </location>
</feature>
<gene>
    <name evidence="2" type="ORF">Cgig2_000996</name>
</gene>
<keyword evidence="3" id="KW-1185">Reference proteome</keyword>
<organism evidence="2 3">
    <name type="scientific">Carnegiea gigantea</name>
    <dbReference type="NCBI Taxonomy" id="171969"/>
    <lineage>
        <taxon>Eukaryota</taxon>
        <taxon>Viridiplantae</taxon>
        <taxon>Streptophyta</taxon>
        <taxon>Embryophyta</taxon>
        <taxon>Tracheophyta</taxon>
        <taxon>Spermatophyta</taxon>
        <taxon>Magnoliopsida</taxon>
        <taxon>eudicotyledons</taxon>
        <taxon>Gunneridae</taxon>
        <taxon>Pentapetalae</taxon>
        <taxon>Caryophyllales</taxon>
        <taxon>Cactineae</taxon>
        <taxon>Cactaceae</taxon>
        <taxon>Cactoideae</taxon>
        <taxon>Echinocereeae</taxon>
        <taxon>Carnegiea</taxon>
    </lineage>
</organism>
<feature type="compositionally biased region" description="Basic and acidic residues" evidence="1">
    <location>
        <begin position="13"/>
        <end position="30"/>
    </location>
</feature>
<evidence type="ECO:0000256" key="1">
    <source>
        <dbReference type="SAM" id="MobiDB-lite"/>
    </source>
</evidence>
<proteinExistence type="predicted"/>
<dbReference type="EMBL" id="JAKOGI010001345">
    <property type="protein sequence ID" value="KAJ8426128.1"/>
    <property type="molecule type" value="Genomic_DNA"/>
</dbReference>
<protein>
    <submittedName>
        <fullName evidence="2">Uncharacterized protein</fullName>
    </submittedName>
</protein>
<name>A0A9Q1GX45_9CARY</name>
<dbReference type="Proteomes" id="UP001153076">
    <property type="component" value="Unassembled WGS sequence"/>
</dbReference>
<sequence>MFLDFSHIGSDATEDRHGRDSESSHRRAEMLDSATNVGTKPKNRNPTTTNDGPKVELWIQEEKIHSKIGSRNEIGARSALHFNPKVEFPIFDGTKPKGCIKKCTRFRDDLGSKVIEDFNRLQQLGTLDEYLAQFEELKALLLKRWLKACAVTVTNHSAWVISARGRPLSSS</sequence>
<dbReference type="AlphaFoldDB" id="A0A9Q1GX45"/>
<comment type="caution">
    <text evidence="2">The sequence shown here is derived from an EMBL/GenBank/DDBJ whole genome shotgun (WGS) entry which is preliminary data.</text>
</comment>
<accession>A0A9Q1GX45</accession>
<reference evidence="2" key="1">
    <citation type="submission" date="2022-04" db="EMBL/GenBank/DDBJ databases">
        <title>Carnegiea gigantea Genome sequencing and assembly v2.</title>
        <authorList>
            <person name="Copetti D."/>
            <person name="Sanderson M.J."/>
            <person name="Burquez A."/>
            <person name="Wojciechowski M.F."/>
        </authorList>
    </citation>
    <scope>NUCLEOTIDE SEQUENCE</scope>
    <source>
        <strain evidence="2">SGP5-SGP5p</strain>
        <tissue evidence="2">Aerial part</tissue>
    </source>
</reference>